<dbReference type="EMBL" id="JARKIB010000116">
    <property type="protein sequence ID" value="KAJ7737536.1"/>
    <property type="molecule type" value="Genomic_DNA"/>
</dbReference>
<feature type="domain" description="DUF6533" evidence="3">
    <location>
        <begin position="30"/>
        <end position="78"/>
    </location>
</feature>
<feature type="region of interest" description="Disordered" evidence="1">
    <location>
        <begin position="337"/>
        <end position="369"/>
    </location>
</feature>
<gene>
    <name evidence="4" type="ORF">B0H16DRAFT_1730316</name>
</gene>
<organism evidence="4 5">
    <name type="scientific">Mycena metata</name>
    <dbReference type="NCBI Taxonomy" id="1033252"/>
    <lineage>
        <taxon>Eukaryota</taxon>
        <taxon>Fungi</taxon>
        <taxon>Dikarya</taxon>
        <taxon>Basidiomycota</taxon>
        <taxon>Agaricomycotina</taxon>
        <taxon>Agaricomycetes</taxon>
        <taxon>Agaricomycetidae</taxon>
        <taxon>Agaricales</taxon>
        <taxon>Marasmiineae</taxon>
        <taxon>Mycenaceae</taxon>
        <taxon>Mycena</taxon>
    </lineage>
</organism>
<sequence>MASSSSPSAPVDMDTGKYIALLIGDLIPLYVVLVGLTWILHDYFVTLEDEPQAPPPKIRYIWPQRLSFSKVMFFWVRLFHGIRESRMRTTTPSIMLLLFDVIQIHVFAIPGITNKNLCVAMDTIIRVVGAVLLWSVELIMQLRIYALYGCSKRIATLNLLLFVASIAAFLWILIHNHAHRASVIAGVLPLGIPAASVHSGIEWAQWVPAAIYEVILFGFALYKTLESTIVSVRYGYGQDRRLSIYGLLLRDNVFYFFGVAGLLVFNNLMVLNLTHIPWFSYGPFHAAVGILTSRMMINLRKATSHDPPGLTSTSAFGSAGTLGIQNSARHEFEEHRWTKEEEDGLGSESVESIEFAPREGSPEKLVVMA</sequence>
<feature type="transmembrane region" description="Helical" evidence="2">
    <location>
        <begin position="124"/>
        <end position="142"/>
    </location>
</feature>
<comment type="caution">
    <text evidence="4">The sequence shown here is derived from an EMBL/GenBank/DDBJ whole genome shotgun (WGS) entry which is preliminary data.</text>
</comment>
<evidence type="ECO:0000256" key="2">
    <source>
        <dbReference type="SAM" id="Phobius"/>
    </source>
</evidence>
<feature type="transmembrane region" description="Helical" evidence="2">
    <location>
        <begin position="278"/>
        <end position="297"/>
    </location>
</feature>
<dbReference type="AlphaFoldDB" id="A0AAD7MZF7"/>
<feature type="transmembrane region" description="Helical" evidence="2">
    <location>
        <begin position="18"/>
        <end position="40"/>
    </location>
</feature>
<feature type="transmembrane region" description="Helical" evidence="2">
    <location>
        <begin position="94"/>
        <end position="112"/>
    </location>
</feature>
<evidence type="ECO:0000313" key="4">
    <source>
        <dbReference type="EMBL" id="KAJ7737536.1"/>
    </source>
</evidence>
<reference evidence="4" key="1">
    <citation type="submission" date="2023-03" db="EMBL/GenBank/DDBJ databases">
        <title>Massive genome expansion in bonnet fungi (Mycena s.s.) driven by repeated elements and novel gene families across ecological guilds.</title>
        <authorList>
            <consortium name="Lawrence Berkeley National Laboratory"/>
            <person name="Harder C.B."/>
            <person name="Miyauchi S."/>
            <person name="Viragh M."/>
            <person name="Kuo A."/>
            <person name="Thoen E."/>
            <person name="Andreopoulos B."/>
            <person name="Lu D."/>
            <person name="Skrede I."/>
            <person name="Drula E."/>
            <person name="Henrissat B."/>
            <person name="Morin E."/>
            <person name="Kohler A."/>
            <person name="Barry K."/>
            <person name="LaButti K."/>
            <person name="Morin E."/>
            <person name="Salamov A."/>
            <person name="Lipzen A."/>
            <person name="Mereny Z."/>
            <person name="Hegedus B."/>
            <person name="Baldrian P."/>
            <person name="Stursova M."/>
            <person name="Weitz H."/>
            <person name="Taylor A."/>
            <person name="Grigoriev I.V."/>
            <person name="Nagy L.G."/>
            <person name="Martin F."/>
            <person name="Kauserud H."/>
        </authorList>
    </citation>
    <scope>NUCLEOTIDE SEQUENCE</scope>
    <source>
        <strain evidence="4">CBHHK182m</strain>
    </source>
</reference>
<feature type="transmembrane region" description="Helical" evidence="2">
    <location>
        <begin position="242"/>
        <end position="266"/>
    </location>
</feature>
<evidence type="ECO:0000256" key="1">
    <source>
        <dbReference type="SAM" id="MobiDB-lite"/>
    </source>
</evidence>
<evidence type="ECO:0000259" key="3">
    <source>
        <dbReference type="Pfam" id="PF20151"/>
    </source>
</evidence>
<keyword evidence="2" id="KW-0812">Transmembrane</keyword>
<name>A0AAD7MZF7_9AGAR</name>
<dbReference type="Pfam" id="PF20151">
    <property type="entry name" value="DUF6533"/>
    <property type="match status" value="1"/>
</dbReference>
<keyword evidence="5" id="KW-1185">Reference proteome</keyword>
<protein>
    <recommendedName>
        <fullName evidence="3">DUF6533 domain-containing protein</fullName>
    </recommendedName>
</protein>
<keyword evidence="2" id="KW-0472">Membrane</keyword>
<feature type="transmembrane region" description="Helical" evidence="2">
    <location>
        <begin position="154"/>
        <end position="174"/>
    </location>
</feature>
<feature type="transmembrane region" description="Helical" evidence="2">
    <location>
        <begin position="203"/>
        <end position="222"/>
    </location>
</feature>
<accession>A0AAD7MZF7</accession>
<dbReference type="InterPro" id="IPR045340">
    <property type="entry name" value="DUF6533"/>
</dbReference>
<keyword evidence="2" id="KW-1133">Transmembrane helix</keyword>
<dbReference type="Proteomes" id="UP001215598">
    <property type="component" value="Unassembled WGS sequence"/>
</dbReference>
<evidence type="ECO:0000313" key="5">
    <source>
        <dbReference type="Proteomes" id="UP001215598"/>
    </source>
</evidence>
<proteinExistence type="predicted"/>